<dbReference type="Proteomes" id="UP000255066">
    <property type="component" value="Unassembled WGS sequence"/>
</dbReference>
<dbReference type="Pfam" id="PF06996">
    <property type="entry name" value="T6SS_TssG"/>
    <property type="match status" value="1"/>
</dbReference>
<dbReference type="STRING" id="28083.Lbir_1502"/>
<dbReference type="PANTHER" id="PTHR35564:SF3">
    <property type="entry name" value="TYPE VI SECRETION SYSTEM BASEPLATE SUBUNIT TSSG"/>
    <property type="match status" value="1"/>
</dbReference>
<gene>
    <name evidence="1" type="ORF">Lbir_1502</name>
    <name evidence="2" type="ORF">NCTC12437_02306</name>
</gene>
<proteinExistence type="predicted"/>
<dbReference type="PANTHER" id="PTHR35564">
    <property type="match status" value="1"/>
</dbReference>
<keyword evidence="3" id="KW-1185">Reference proteome</keyword>
<name>A0A378ICN2_9GAMM</name>
<evidence type="ECO:0000313" key="2">
    <source>
        <dbReference type="EMBL" id="STX32515.1"/>
    </source>
</evidence>
<dbReference type="NCBIfam" id="TIGR03347">
    <property type="entry name" value="VI_chp_1"/>
    <property type="match status" value="1"/>
</dbReference>
<accession>A0A378ICN2</accession>
<reference evidence="2 4" key="2">
    <citation type="submission" date="2018-06" db="EMBL/GenBank/DDBJ databases">
        <authorList>
            <consortium name="Pathogen Informatics"/>
            <person name="Doyle S."/>
        </authorList>
    </citation>
    <scope>NUCLEOTIDE SEQUENCE [LARGE SCALE GENOMIC DNA]</scope>
    <source>
        <strain evidence="2 4">NCTC12437</strain>
    </source>
</reference>
<evidence type="ECO:0000313" key="3">
    <source>
        <dbReference type="Proteomes" id="UP000054735"/>
    </source>
</evidence>
<protein>
    <submittedName>
        <fullName evidence="2">Uncharacterized protein conserved in bacteria</fullName>
    </submittedName>
</protein>
<organism evidence="2 4">
    <name type="scientific">Legionella birminghamensis</name>
    <dbReference type="NCBI Taxonomy" id="28083"/>
    <lineage>
        <taxon>Bacteria</taxon>
        <taxon>Pseudomonadati</taxon>
        <taxon>Pseudomonadota</taxon>
        <taxon>Gammaproteobacteria</taxon>
        <taxon>Legionellales</taxon>
        <taxon>Legionellaceae</taxon>
        <taxon>Legionella</taxon>
    </lineage>
</organism>
<dbReference type="EMBL" id="LNXT01000019">
    <property type="protein sequence ID" value="KTC71647.1"/>
    <property type="molecule type" value="Genomic_DNA"/>
</dbReference>
<evidence type="ECO:0000313" key="4">
    <source>
        <dbReference type="Proteomes" id="UP000255066"/>
    </source>
</evidence>
<dbReference type="RefSeq" id="WP_058523564.1">
    <property type="nucleotide sequence ID" value="NZ_CAAAHV010000001.1"/>
</dbReference>
<dbReference type="AlphaFoldDB" id="A0A378ICN2"/>
<reference evidence="1 3" key="1">
    <citation type="submission" date="2015-11" db="EMBL/GenBank/DDBJ databases">
        <title>Genomic analysis of 38 Legionella species identifies large and diverse effector repertoires.</title>
        <authorList>
            <person name="Burstein D."/>
            <person name="Amaro F."/>
            <person name="Zusman T."/>
            <person name="Lifshitz Z."/>
            <person name="Cohen O."/>
            <person name="Gilbert J.A."/>
            <person name="Pupko T."/>
            <person name="Shuman H.A."/>
            <person name="Segal G."/>
        </authorList>
    </citation>
    <scope>NUCLEOTIDE SEQUENCE [LARGE SCALE GENOMIC DNA]</scope>
    <source>
        <strain evidence="1 3">CDC#1407-AL-14</strain>
    </source>
</reference>
<dbReference type="EMBL" id="UGNW01000001">
    <property type="protein sequence ID" value="STX32515.1"/>
    <property type="molecule type" value="Genomic_DNA"/>
</dbReference>
<dbReference type="OrthoDB" id="1523296at2"/>
<dbReference type="Proteomes" id="UP000054735">
    <property type="component" value="Unassembled WGS sequence"/>
</dbReference>
<evidence type="ECO:0000313" key="1">
    <source>
        <dbReference type="EMBL" id="KTC71647.1"/>
    </source>
</evidence>
<dbReference type="InterPro" id="IPR010732">
    <property type="entry name" value="T6SS_TssG-like"/>
</dbReference>
<sequence>METKIEQSEPEIIKKLLSQPRTFNFYQAVRLINHEIEQENKQGISSSLDIIPWLSLAFPETDIEDIKKEKNKYILTATFLSLFGTTSPLPTFYTEQLIQDEFYEIGEVKYLLNIIHRRLYELMYRVWSRNRIIEQFIEHHNRDIENAIFGLVGLALKEVRHKIPHYMRLLKYSGHWINTHRSLNGLRDFLTDYFNVPIEVKSFFLAMQSIPFDQRCHIGESNHQLSETAYLGSKVRASSNNVLIRIGPLNASVFPTFLMDSANIHLMKLLLQLYVREPFHYMMEVILDRGSLQGMQLSSPMYPLGVASWLAPEKEIESFTVRYWLKTDW</sequence>